<dbReference type="InterPro" id="IPR008579">
    <property type="entry name" value="UGlyAH_Cupin_dom"/>
</dbReference>
<dbReference type="Gramene" id="Pp3c20_2790V3.1">
    <property type="protein sequence ID" value="PAC:32947886.CDS.1"/>
    <property type="gene ID" value="Pp3c20_2790"/>
</dbReference>
<reference evidence="3 5" key="2">
    <citation type="journal article" date="2018" name="Plant J.">
        <title>The Physcomitrella patens chromosome-scale assembly reveals moss genome structure and evolution.</title>
        <authorList>
            <person name="Lang D."/>
            <person name="Ullrich K.K."/>
            <person name="Murat F."/>
            <person name="Fuchs J."/>
            <person name="Jenkins J."/>
            <person name="Haas F.B."/>
            <person name="Piednoel M."/>
            <person name="Gundlach H."/>
            <person name="Van Bel M."/>
            <person name="Meyberg R."/>
            <person name="Vives C."/>
            <person name="Morata J."/>
            <person name="Symeonidi A."/>
            <person name="Hiss M."/>
            <person name="Muchero W."/>
            <person name="Kamisugi Y."/>
            <person name="Saleh O."/>
            <person name="Blanc G."/>
            <person name="Decker E.L."/>
            <person name="van Gessel N."/>
            <person name="Grimwood J."/>
            <person name="Hayes R.D."/>
            <person name="Graham S.W."/>
            <person name="Gunter L.E."/>
            <person name="McDaniel S.F."/>
            <person name="Hoernstein S.N.W."/>
            <person name="Larsson A."/>
            <person name="Li F.W."/>
            <person name="Perroud P.F."/>
            <person name="Phillips J."/>
            <person name="Ranjan P."/>
            <person name="Rokshar D.S."/>
            <person name="Rothfels C.J."/>
            <person name="Schneider L."/>
            <person name="Shu S."/>
            <person name="Stevenson D.W."/>
            <person name="Thummler F."/>
            <person name="Tillich M."/>
            <person name="Villarreal Aguilar J.C."/>
            <person name="Widiez T."/>
            <person name="Wong G.K."/>
            <person name="Wymore A."/>
            <person name="Zhang Y."/>
            <person name="Zimmer A.D."/>
            <person name="Quatrano R.S."/>
            <person name="Mayer K.F.X."/>
            <person name="Goodstein D."/>
            <person name="Casacuberta J.M."/>
            <person name="Vandepoele K."/>
            <person name="Reski R."/>
            <person name="Cuming A.C."/>
            <person name="Tuskan G.A."/>
            <person name="Maumus F."/>
            <person name="Salse J."/>
            <person name="Schmutz J."/>
            <person name="Rensing S.A."/>
        </authorList>
    </citation>
    <scope>NUCLEOTIDE SEQUENCE [LARGE SCALE GENOMIC DNA]</scope>
    <source>
        <strain evidence="4 5">cv. Gransden 2004</strain>
    </source>
</reference>
<name>A0A2K1ITS8_PHYPA</name>
<gene>
    <name evidence="3" type="ORF">PHYPA_024626</name>
</gene>
<dbReference type="PaxDb" id="3218-PP1S152_151V6.1"/>
<dbReference type="PANTHER" id="PTHR33271:SF7">
    <property type="entry name" value="PLASTID TRANSCRIPTIONALLY ACTIVE 18"/>
    <property type="match status" value="1"/>
</dbReference>
<reference evidence="4" key="3">
    <citation type="submission" date="2020-12" db="UniProtKB">
        <authorList>
            <consortium name="EnsemblPlants"/>
        </authorList>
    </citation>
    <scope>IDENTIFICATION</scope>
</reference>
<accession>A0A2K1ITS8</accession>
<sequence length="167" mass="19143">MAPASSVMMALPCHSGTPLVSSSQKTSSSPNGIISPPLSSPGRFGSILKLESGRKDAVMCFARPLRPVEERFKIQVERNVDQKRKEELCVERWSKWESDCCAFDHEWKVDEQVYVVKGSVRVTPEDCEDHAYFYAGDLVRFPKWFNATLSFDEEYEQRYRFLAYGDD</sequence>
<dbReference type="STRING" id="3218.A0A2K1ITS8"/>
<dbReference type="Gramene" id="Pp3c20_2790V3.2">
    <property type="protein sequence ID" value="PAC:32947887.CDS.1"/>
    <property type="gene ID" value="Pp3c20_2790"/>
</dbReference>
<dbReference type="SUPFAM" id="SSF51182">
    <property type="entry name" value="RmlC-like cupins"/>
    <property type="match status" value="1"/>
</dbReference>
<proteinExistence type="predicted"/>
<dbReference type="EMBL" id="ABEU02000020">
    <property type="protein sequence ID" value="PNR32684.1"/>
    <property type="molecule type" value="Genomic_DNA"/>
</dbReference>
<feature type="domain" description="(S)-ureidoglycine aminohydrolase cupin" evidence="2">
    <location>
        <begin position="87"/>
        <end position="159"/>
    </location>
</feature>
<evidence type="ECO:0000313" key="4">
    <source>
        <dbReference type="EnsemblPlants" id="PAC:32947886.CDS.1"/>
    </source>
</evidence>
<dbReference type="InterPro" id="IPR011051">
    <property type="entry name" value="RmlC_Cupin_sf"/>
</dbReference>
<dbReference type="InParanoid" id="A0A2K1ITS8"/>
<reference evidence="3 5" key="1">
    <citation type="journal article" date="2008" name="Science">
        <title>The Physcomitrella genome reveals evolutionary insights into the conquest of land by plants.</title>
        <authorList>
            <person name="Rensing S."/>
            <person name="Lang D."/>
            <person name="Zimmer A."/>
            <person name="Terry A."/>
            <person name="Salamov A."/>
            <person name="Shapiro H."/>
            <person name="Nishiyama T."/>
            <person name="Perroud P.-F."/>
            <person name="Lindquist E."/>
            <person name="Kamisugi Y."/>
            <person name="Tanahashi T."/>
            <person name="Sakakibara K."/>
            <person name="Fujita T."/>
            <person name="Oishi K."/>
            <person name="Shin-I T."/>
            <person name="Kuroki Y."/>
            <person name="Toyoda A."/>
            <person name="Suzuki Y."/>
            <person name="Hashimoto A."/>
            <person name="Yamaguchi K."/>
            <person name="Sugano A."/>
            <person name="Kohara Y."/>
            <person name="Fujiyama A."/>
            <person name="Anterola A."/>
            <person name="Aoki S."/>
            <person name="Ashton N."/>
            <person name="Barbazuk W.B."/>
            <person name="Barker E."/>
            <person name="Bennetzen J."/>
            <person name="Bezanilla M."/>
            <person name="Blankenship R."/>
            <person name="Cho S.H."/>
            <person name="Dutcher S."/>
            <person name="Estelle M."/>
            <person name="Fawcett J.A."/>
            <person name="Gundlach H."/>
            <person name="Hanada K."/>
            <person name="Heyl A."/>
            <person name="Hicks K.A."/>
            <person name="Hugh J."/>
            <person name="Lohr M."/>
            <person name="Mayer K."/>
            <person name="Melkozernov A."/>
            <person name="Murata T."/>
            <person name="Nelson D."/>
            <person name="Pils B."/>
            <person name="Prigge M."/>
            <person name="Reiss B."/>
            <person name="Renner T."/>
            <person name="Rombauts S."/>
            <person name="Rushton P."/>
            <person name="Sanderfoot A."/>
            <person name="Schween G."/>
            <person name="Shiu S.-H."/>
            <person name="Stueber K."/>
            <person name="Theodoulou F.L."/>
            <person name="Tu H."/>
            <person name="Van de Peer Y."/>
            <person name="Verrier P.J."/>
            <person name="Waters E."/>
            <person name="Wood A."/>
            <person name="Yang L."/>
            <person name="Cove D."/>
            <person name="Cuming A."/>
            <person name="Hasebe M."/>
            <person name="Lucas S."/>
            <person name="Mishler D.B."/>
            <person name="Reski R."/>
            <person name="Grigoriev I."/>
            <person name="Quatrano R.S."/>
            <person name="Boore J.L."/>
        </authorList>
    </citation>
    <scope>NUCLEOTIDE SEQUENCE [LARGE SCALE GENOMIC DNA]</scope>
    <source>
        <strain evidence="4 5">cv. Gransden 2004</strain>
    </source>
</reference>
<dbReference type="AlphaFoldDB" id="A0A2K1ITS8"/>
<dbReference type="PANTHER" id="PTHR33271">
    <property type="entry name" value="OS04G0445200 PROTEIN"/>
    <property type="match status" value="1"/>
</dbReference>
<dbReference type="Proteomes" id="UP000006727">
    <property type="component" value="Chromosome 20"/>
</dbReference>
<evidence type="ECO:0000313" key="5">
    <source>
        <dbReference type="Proteomes" id="UP000006727"/>
    </source>
</evidence>
<dbReference type="EnsemblPlants" id="Pp3c20_2790V3.2">
    <property type="protein sequence ID" value="PAC:32947887.CDS.1"/>
    <property type="gene ID" value="Pp3c20_2790"/>
</dbReference>
<protein>
    <recommendedName>
        <fullName evidence="2">(S)-ureidoglycine aminohydrolase cupin domain-containing protein</fullName>
    </recommendedName>
</protein>
<dbReference type="FunCoup" id="A0A2K1ITS8">
    <property type="interactions" value="903"/>
</dbReference>
<evidence type="ECO:0000259" key="2">
    <source>
        <dbReference type="Pfam" id="PF05899"/>
    </source>
</evidence>
<dbReference type="EnsemblPlants" id="Pp3c20_2790V3.1">
    <property type="protein sequence ID" value="PAC:32947886.CDS.1"/>
    <property type="gene ID" value="Pp3c20_2790"/>
</dbReference>
<organism evidence="3">
    <name type="scientific">Physcomitrium patens</name>
    <name type="common">Spreading-leaved earth moss</name>
    <name type="synonym">Physcomitrella patens</name>
    <dbReference type="NCBI Taxonomy" id="3218"/>
    <lineage>
        <taxon>Eukaryota</taxon>
        <taxon>Viridiplantae</taxon>
        <taxon>Streptophyta</taxon>
        <taxon>Embryophyta</taxon>
        <taxon>Bryophyta</taxon>
        <taxon>Bryophytina</taxon>
        <taxon>Bryopsida</taxon>
        <taxon>Funariidae</taxon>
        <taxon>Funariales</taxon>
        <taxon>Funariaceae</taxon>
        <taxon>Physcomitrium</taxon>
    </lineage>
</organism>
<evidence type="ECO:0000313" key="3">
    <source>
        <dbReference type="EMBL" id="PNR32684.1"/>
    </source>
</evidence>
<dbReference type="InterPro" id="IPR014710">
    <property type="entry name" value="RmlC-like_jellyroll"/>
</dbReference>
<feature type="compositionally biased region" description="Polar residues" evidence="1">
    <location>
        <begin position="18"/>
        <end position="32"/>
    </location>
</feature>
<feature type="region of interest" description="Disordered" evidence="1">
    <location>
        <begin position="18"/>
        <end position="38"/>
    </location>
</feature>
<dbReference type="OMA" id="YFQGPYE"/>
<dbReference type="Pfam" id="PF05899">
    <property type="entry name" value="Cupin_3"/>
    <property type="match status" value="1"/>
</dbReference>
<dbReference type="Gene3D" id="2.60.120.10">
    <property type="entry name" value="Jelly Rolls"/>
    <property type="match status" value="1"/>
</dbReference>
<evidence type="ECO:0000256" key="1">
    <source>
        <dbReference type="SAM" id="MobiDB-lite"/>
    </source>
</evidence>
<keyword evidence="5" id="KW-1185">Reference proteome</keyword>